<keyword evidence="2" id="KW-0614">Plasmid</keyword>
<keyword evidence="1" id="KW-0472">Membrane</keyword>
<dbReference type="EMBL" id="KP763470">
    <property type="protein sequence ID" value="AJS09940.1"/>
    <property type="molecule type" value="Genomic_DNA"/>
</dbReference>
<dbReference type="AlphaFoldDB" id="A0A0D3RJU6"/>
<feature type="transmembrane region" description="Helical" evidence="1">
    <location>
        <begin position="6"/>
        <end position="29"/>
    </location>
</feature>
<organism evidence="2">
    <name type="scientific">Salmonella typhimurium</name>
    <dbReference type="NCBI Taxonomy" id="90371"/>
    <lineage>
        <taxon>Bacteria</taxon>
        <taxon>Pseudomonadati</taxon>
        <taxon>Pseudomonadota</taxon>
        <taxon>Gammaproteobacteria</taxon>
        <taxon>Enterobacterales</taxon>
        <taxon>Enterobacteriaceae</taxon>
        <taxon>Salmonella</taxon>
    </lineage>
</organism>
<proteinExistence type="predicted"/>
<evidence type="ECO:0000313" key="2">
    <source>
        <dbReference type="EMBL" id="AJS09940.1"/>
    </source>
</evidence>
<keyword evidence="1" id="KW-0812">Transmembrane</keyword>
<name>A0A0D3RJU6_SALTM</name>
<protein>
    <submittedName>
        <fullName evidence="2">Uncharacterized protein</fullName>
    </submittedName>
</protein>
<geneLocation type="plasmid" evidence="2">
    <name>pSTM_Phi</name>
</geneLocation>
<evidence type="ECO:0000256" key="1">
    <source>
        <dbReference type="SAM" id="Phobius"/>
    </source>
</evidence>
<reference evidence="2" key="1">
    <citation type="journal article" date="2015" name="FEMS Microbiol. Lett.">
        <title>Characterisation of a large novel phage-like plasmid in Salmonella enterica serovar Typhimurium.</title>
        <authorList>
            <person name="Octavia S."/>
            <person name="Sara J."/>
            <person name="Lan R."/>
        </authorList>
    </citation>
    <scope>NUCLEOTIDE SEQUENCE</scope>
    <source>
        <strain evidence="2">L946</strain>
        <plasmid evidence="2">pSTM_Phi</plasmid>
    </source>
</reference>
<keyword evidence="1" id="KW-1133">Transmembrane helix</keyword>
<accession>A0A0D3RJU6</accession>
<sequence>MMLGWMIVFLGVGFVIGILVMSSCINDYVKRGLMERRGRIYRIIEITNTLKETGDDRIK</sequence>